<dbReference type="EMBL" id="JAMYWD010000012">
    <property type="protein sequence ID" value="KAJ4951426.1"/>
    <property type="molecule type" value="Genomic_DNA"/>
</dbReference>
<dbReference type="PANTHER" id="PTHR33083:SF123">
    <property type="entry name" value="EXPRESSED PROTEIN"/>
    <property type="match status" value="1"/>
</dbReference>
<keyword evidence="4" id="KW-1185">Reference proteome</keyword>
<protein>
    <recommendedName>
        <fullName evidence="5">Senescence regulator</fullName>
    </recommendedName>
</protein>
<dbReference type="PANTHER" id="PTHR33083">
    <property type="entry name" value="EXPRESSED PROTEIN"/>
    <property type="match status" value="1"/>
</dbReference>
<dbReference type="InterPro" id="IPR007608">
    <property type="entry name" value="Senescence_reg_S40"/>
</dbReference>
<proteinExistence type="inferred from homology"/>
<feature type="compositionally biased region" description="Low complexity" evidence="2">
    <location>
        <begin position="103"/>
        <end position="115"/>
    </location>
</feature>
<reference evidence="3" key="1">
    <citation type="journal article" date="2023" name="Plant J.">
        <title>The genome of the king protea, Protea cynaroides.</title>
        <authorList>
            <person name="Chang J."/>
            <person name="Duong T.A."/>
            <person name="Schoeman C."/>
            <person name="Ma X."/>
            <person name="Roodt D."/>
            <person name="Barker N."/>
            <person name="Li Z."/>
            <person name="Van de Peer Y."/>
            <person name="Mizrachi E."/>
        </authorList>
    </citation>
    <scope>NUCLEOTIDE SEQUENCE</scope>
    <source>
        <tissue evidence="3">Young leaves</tissue>
    </source>
</reference>
<feature type="region of interest" description="Disordered" evidence="2">
    <location>
        <begin position="103"/>
        <end position="125"/>
    </location>
</feature>
<evidence type="ECO:0000313" key="4">
    <source>
        <dbReference type="Proteomes" id="UP001141806"/>
    </source>
</evidence>
<sequence length="241" mass="26318">MEKGTEVPTYKNSSSSSKVRFLGLLKQPDSDSVPFELDESDVVWSAELSDSPESDSFSSIPSASSTILPASPPDHRHHQYRPERFGLSAALSDDRRPLVQRKPSLNPSLSAASAARTIPPVPFPRSGGSTFDDLSNSSPGRGKFHHSAPVNVPVWPRGAVNGAPGSSKLGSFYEDDEETEEEMLPPHEIVARSHATTKSVFEGVGRTLKGRDLRRVRNAVFQKTASHYVITGIWGQRRTKI</sequence>
<dbReference type="OrthoDB" id="1927868at2759"/>
<evidence type="ECO:0000256" key="2">
    <source>
        <dbReference type="SAM" id="MobiDB-lite"/>
    </source>
</evidence>
<evidence type="ECO:0000313" key="3">
    <source>
        <dbReference type="EMBL" id="KAJ4951426.1"/>
    </source>
</evidence>
<organism evidence="3 4">
    <name type="scientific">Protea cynaroides</name>
    <dbReference type="NCBI Taxonomy" id="273540"/>
    <lineage>
        <taxon>Eukaryota</taxon>
        <taxon>Viridiplantae</taxon>
        <taxon>Streptophyta</taxon>
        <taxon>Embryophyta</taxon>
        <taxon>Tracheophyta</taxon>
        <taxon>Spermatophyta</taxon>
        <taxon>Magnoliopsida</taxon>
        <taxon>Proteales</taxon>
        <taxon>Proteaceae</taxon>
        <taxon>Protea</taxon>
    </lineage>
</organism>
<dbReference type="Pfam" id="PF04520">
    <property type="entry name" value="Senescence_reg"/>
    <property type="match status" value="1"/>
</dbReference>
<dbReference type="AlphaFoldDB" id="A0A9Q0GP23"/>
<dbReference type="GO" id="GO:0010150">
    <property type="term" value="P:leaf senescence"/>
    <property type="evidence" value="ECO:0007669"/>
    <property type="project" value="UniProtKB-ARBA"/>
</dbReference>
<evidence type="ECO:0000256" key="1">
    <source>
        <dbReference type="ARBA" id="ARBA00034773"/>
    </source>
</evidence>
<accession>A0A9Q0GP23</accession>
<gene>
    <name evidence="3" type="ORF">NE237_028258</name>
</gene>
<comment type="caution">
    <text evidence="3">The sequence shown here is derived from an EMBL/GenBank/DDBJ whole genome shotgun (WGS) entry which is preliminary data.</text>
</comment>
<evidence type="ECO:0008006" key="5">
    <source>
        <dbReference type="Google" id="ProtNLM"/>
    </source>
</evidence>
<feature type="compositionally biased region" description="Low complexity" evidence="2">
    <location>
        <begin position="47"/>
        <end position="69"/>
    </location>
</feature>
<name>A0A9Q0GP23_9MAGN</name>
<feature type="region of interest" description="Disordered" evidence="2">
    <location>
        <begin position="46"/>
        <end position="89"/>
    </location>
</feature>
<comment type="similarity">
    <text evidence="1">Belongs to the senescence regulator S40 family.</text>
</comment>
<dbReference type="Proteomes" id="UP001141806">
    <property type="component" value="Unassembled WGS sequence"/>
</dbReference>